<reference evidence="2" key="1">
    <citation type="submission" date="2018-11" db="EMBL/GenBank/DDBJ databases">
        <title>Proposal to divide the Flavobacteriaceae and reorganize its genera based on Amino Acid Identity values calculated from whole genome sequences.</title>
        <authorList>
            <person name="Nicholson A.C."/>
            <person name="Gulvik C.A."/>
            <person name="Whitney A.M."/>
            <person name="Humrighouse B.W."/>
            <person name="Bell M."/>
            <person name="Holmes B."/>
            <person name="Steigerwalt A.G."/>
            <person name="Villarma A."/>
            <person name="Sheth M."/>
            <person name="Batra D."/>
            <person name="Pryor J."/>
            <person name="Bernardet J.-F."/>
            <person name="Hugo C."/>
            <person name="Kampfer P."/>
            <person name="Newman J.D."/>
            <person name="McQuiston J.R."/>
        </authorList>
    </citation>
    <scope>NUCLEOTIDE SEQUENCE [LARGE SCALE GENOMIC DNA]</scope>
    <source>
        <strain evidence="2">G0081</strain>
    </source>
</reference>
<keyword evidence="2" id="KW-1185">Reference proteome</keyword>
<name>A0A3G8XM62_9FLAO</name>
<dbReference type="AlphaFoldDB" id="A0A3G8XM62"/>
<protein>
    <submittedName>
        <fullName evidence="1">Uncharacterized protein</fullName>
    </submittedName>
</protein>
<dbReference type="OrthoDB" id="9980410at2"/>
<dbReference type="KEGG" id="ccas:EIB73_12410"/>
<dbReference type="RefSeq" id="WP_125025575.1">
    <property type="nucleotide sequence ID" value="NZ_CP034159.1"/>
</dbReference>
<evidence type="ECO:0000313" key="2">
    <source>
        <dbReference type="Proteomes" id="UP000270185"/>
    </source>
</evidence>
<accession>A0A3G8XM62</accession>
<sequence length="323" mass="38837">MKNIEYYNLDIEYPVNFQFWKDFSAIFVYWGYYKPFKWKGGFRNETTKRIRKAFNDANEKIKNGISFNEYELSKDRLSHNYSSFRYYFERAEKVSSFNFFQKIEWTISQVYKNLYPRISPYNKFCIEVDFYQNAYEIIYNKILIHSYAIGEFGITPLRLAFDPLLIDEKYEEKIKSDILFLQSRTSQSQKSYLLNCEYNLSSSKYFKNIFVDKNIFDKINFSLLKEYDVIYKSTEQGLVFNDRMISDLSFLIIILHSQKIVELPVLKYINNIIFEITNSRCSTTMFTNCRTKYLNPTKLFPSEFDKIAIANIQSFILKYIKNL</sequence>
<dbReference type="Proteomes" id="UP000270185">
    <property type="component" value="Chromosome"/>
</dbReference>
<proteinExistence type="predicted"/>
<evidence type="ECO:0000313" key="1">
    <source>
        <dbReference type="EMBL" id="AZI33938.1"/>
    </source>
</evidence>
<dbReference type="EMBL" id="CP034159">
    <property type="protein sequence ID" value="AZI33938.1"/>
    <property type="molecule type" value="Genomic_DNA"/>
</dbReference>
<organism evidence="1 2">
    <name type="scientific">Kaistella carnis</name>
    <dbReference type="NCBI Taxonomy" id="1241979"/>
    <lineage>
        <taxon>Bacteria</taxon>
        <taxon>Pseudomonadati</taxon>
        <taxon>Bacteroidota</taxon>
        <taxon>Flavobacteriia</taxon>
        <taxon>Flavobacteriales</taxon>
        <taxon>Weeksellaceae</taxon>
        <taxon>Chryseobacterium group</taxon>
        <taxon>Kaistella</taxon>
    </lineage>
</organism>
<gene>
    <name evidence="1" type="ORF">EIB73_12410</name>
</gene>